<proteinExistence type="predicted"/>
<feature type="transmembrane region" description="Helical" evidence="1">
    <location>
        <begin position="79"/>
        <end position="100"/>
    </location>
</feature>
<gene>
    <name evidence="3" type="ORF">AOZ06_18645</name>
</gene>
<evidence type="ECO:0000259" key="2">
    <source>
        <dbReference type="Pfam" id="PF08044"/>
    </source>
</evidence>
<evidence type="ECO:0000313" key="3">
    <source>
        <dbReference type="EMBL" id="ALG08667.1"/>
    </source>
</evidence>
<feature type="transmembrane region" description="Helical" evidence="1">
    <location>
        <begin position="106"/>
        <end position="126"/>
    </location>
</feature>
<reference evidence="3 4" key="1">
    <citation type="submission" date="2015-07" db="EMBL/GenBank/DDBJ databases">
        <title>Genome sequencing of Kibdelosporangium phytohabitans.</title>
        <authorList>
            <person name="Qin S."/>
            <person name="Xing K."/>
        </authorList>
    </citation>
    <scope>NUCLEOTIDE SEQUENCE [LARGE SCALE GENOMIC DNA]</scope>
    <source>
        <strain evidence="3 4">KLBMP1111</strain>
    </source>
</reference>
<keyword evidence="1" id="KW-0472">Membrane</keyword>
<dbReference type="STRING" id="860235.AOZ06_18645"/>
<evidence type="ECO:0000256" key="1">
    <source>
        <dbReference type="SAM" id="Phobius"/>
    </source>
</evidence>
<dbReference type="Pfam" id="PF08044">
    <property type="entry name" value="DUF1707"/>
    <property type="match status" value="1"/>
</dbReference>
<dbReference type="InterPro" id="IPR012551">
    <property type="entry name" value="DUF1707_SHOCT-like"/>
</dbReference>
<feature type="domain" description="DUF1707" evidence="2">
    <location>
        <begin position="11"/>
        <end position="63"/>
    </location>
</feature>
<dbReference type="RefSeq" id="WP_054290574.1">
    <property type="nucleotide sequence ID" value="NZ_CP012752.1"/>
</dbReference>
<dbReference type="AlphaFoldDB" id="A0A0N9I2H7"/>
<evidence type="ECO:0000313" key="4">
    <source>
        <dbReference type="Proteomes" id="UP000063699"/>
    </source>
</evidence>
<protein>
    <recommendedName>
        <fullName evidence="2">DUF1707 domain-containing protein</fullName>
    </recommendedName>
</protein>
<accession>A0A0N9I2H7</accession>
<organism evidence="3 4">
    <name type="scientific">Kibdelosporangium phytohabitans</name>
    <dbReference type="NCBI Taxonomy" id="860235"/>
    <lineage>
        <taxon>Bacteria</taxon>
        <taxon>Bacillati</taxon>
        <taxon>Actinomycetota</taxon>
        <taxon>Actinomycetes</taxon>
        <taxon>Pseudonocardiales</taxon>
        <taxon>Pseudonocardiaceae</taxon>
        <taxon>Kibdelosporangium</taxon>
    </lineage>
</organism>
<dbReference type="Proteomes" id="UP000063699">
    <property type="component" value="Chromosome"/>
</dbReference>
<dbReference type="OrthoDB" id="3625082at2"/>
<dbReference type="KEGG" id="kphy:AOZ06_18645"/>
<dbReference type="EMBL" id="CP012752">
    <property type="protein sequence ID" value="ALG08667.1"/>
    <property type="molecule type" value="Genomic_DNA"/>
</dbReference>
<keyword evidence="4" id="KW-1185">Reference proteome</keyword>
<keyword evidence="1" id="KW-1133">Transmembrane helix</keyword>
<keyword evidence="1" id="KW-0812">Transmembrane</keyword>
<sequence>MANKSWRTFGVRASDLEREDTAHRIEAANGEGRLSLAEAEQRLAAAYAATYRYELRRLVDDLPDRHVPAPGSGARDMRLWFLVHIGVVAALTGLLIYRWAVAPIEFFWPIFPLAVLAASLVVHGWFRFSGRSVGRATILSGPPPDKPDL</sequence>
<name>A0A0N9I2H7_9PSEU</name>